<dbReference type="PANTHER" id="PTHR23279">
    <property type="entry name" value="DEFECTIVE PROBOSCIS EXTENSION RESPONSE DPR -RELATED"/>
    <property type="match status" value="1"/>
</dbReference>
<dbReference type="PROSITE" id="PS50835">
    <property type="entry name" value="IG_LIKE"/>
    <property type="match status" value="1"/>
</dbReference>
<dbReference type="InterPro" id="IPR013098">
    <property type="entry name" value="Ig_I-set"/>
</dbReference>
<organism evidence="2 3">
    <name type="scientific">Tigriopus californicus</name>
    <name type="common">Marine copepod</name>
    <dbReference type="NCBI Taxonomy" id="6832"/>
    <lineage>
        <taxon>Eukaryota</taxon>
        <taxon>Metazoa</taxon>
        <taxon>Ecdysozoa</taxon>
        <taxon>Arthropoda</taxon>
        <taxon>Crustacea</taxon>
        <taxon>Multicrustacea</taxon>
        <taxon>Hexanauplia</taxon>
        <taxon>Copepoda</taxon>
        <taxon>Harpacticoida</taxon>
        <taxon>Harpacticidae</taxon>
        <taxon>Tigriopus</taxon>
    </lineage>
</organism>
<reference evidence="2 3" key="1">
    <citation type="journal article" date="2018" name="Nat. Ecol. Evol.">
        <title>Genomic signatures of mitonuclear coevolution across populations of Tigriopus californicus.</title>
        <authorList>
            <person name="Barreto F.S."/>
            <person name="Watson E.T."/>
            <person name="Lima T.G."/>
            <person name="Willett C.S."/>
            <person name="Edmands S."/>
            <person name="Li W."/>
            <person name="Burton R.S."/>
        </authorList>
    </citation>
    <scope>NUCLEOTIDE SEQUENCE [LARGE SCALE GENOMIC DNA]</scope>
    <source>
        <strain evidence="2 3">San Diego</strain>
    </source>
</reference>
<dbReference type="AlphaFoldDB" id="A0A553NQM5"/>
<dbReference type="GO" id="GO:0050808">
    <property type="term" value="P:synapse organization"/>
    <property type="evidence" value="ECO:0007669"/>
    <property type="project" value="TreeGrafter"/>
</dbReference>
<protein>
    <recommendedName>
        <fullName evidence="1">Ig-like domain-containing protein</fullName>
    </recommendedName>
</protein>
<evidence type="ECO:0000313" key="2">
    <source>
        <dbReference type="EMBL" id="TRY67735.1"/>
    </source>
</evidence>
<dbReference type="InterPro" id="IPR007110">
    <property type="entry name" value="Ig-like_dom"/>
</dbReference>
<feature type="non-terminal residue" evidence="2">
    <location>
        <position position="169"/>
    </location>
</feature>
<evidence type="ECO:0000313" key="3">
    <source>
        <dbReference type="Proteomes" id="UP000318571"/>
    </source>
</evidence>
<comment type="caution">
    <text evidence="2">The sequence shown here is derived from an EMBL/GenBank/DDBJ whole genome shotgun (WGS) entry which is preliminary data.</text>
</comment>
<dbReference type="InterPro" id="IPR037448">
    <property type="entry name" value="Zig-8"/>
</dbReference>
<dbReference type="PANTHER" id="PTHR23279:SF41">
    <property type="entry name" value="DEFECTIVE PROBOSCIS EXTENSION RESPONSE 4-RELATED"/>
    <property type="match status" value="1"/>
</dbReference>
<dbReference type="STRING" id="6832.A0A553NQM5"/>
<dbReference type="FunFam" id="2.60.40.10:FF:000129">
    <property type="entry name" value="CLUMA_CG018772, isoform A"/>
    <property type="match status" value="1"/>
</dbReference>
<dbReference type="InterPro" id="IPR003599">
    <property type="entry name" value="Ig_sub"/>
</dbReference>
<evidence type="ECO:0000259" key="1">
    <source>
        <dbReference type="PROSITE" id="PS50835"/>
    </source>
</evidence>
<dbReference type="Pfam" id="PF07679">
    <property type="entry name" value="I-set"/>
    <property type="match status" value="1"/>
</dbReference>
<proteinExistence type="predicted"/>
<feature type="domain" description="Ig-like" evidence="1">
    <location>
        <begin position="51"/>
        <end position="145"/>
    </location>
</feature>
<dbReference type="InterPro" id="IPR013783">
    <property type="entry name" value="Ig-like_fold"/>
</dbReference>
<dbReference type="EMBL" id="VCGU01000011">
    <property type="protein sequence ID" value="TRY67735.1"/>
    <property type="molecule type" value="Genomic_DNA"/>
</dbReference>
<dbReference type="SMART" id="SM00409">
    <property type="entry name" value="IG"/>
    <property type="match status" value="1"/>
</dbReference>
<keyword evidence="3" id="KW-1185">Reference proteome</keyword>
<accession>A0A553NQM5</accession>
<dbReference type="SUPFAM" id="SSF48726">
    <property type="entry name" value="Immunoglobulin"/>
    <property type="match status" value="1"/>
</dbReference>
<dbReference type="Proteomes" id="UP000318571">
    <property type="component" value="Chromosome 4"/>
</dbReference>
<sequence length="169" mass="19412">MMIFKVTAVLSAPLYVFTILLGAGFPTCLGVYEHIKHDIASVTNEDQERFPYFDMDGNNQTVFLGQTAHLHCTVQDIGQRRVSWIRKSDLHVLTSGVLTFTGDQRFSAHHQRDSDVWTLQIKFTQMRDAGEYQCQVNSEPKISYSVFLHVEGKLHVAYMDHEYDKNLNL</sequence>
<dbReference type="GO" id="GO:0032589">
    <property type="term" value="C:neuron projection membrane"/>
    <property type="evidence" value="ECO:0007669"/>
    <property type="project" value="TreeGrafter"/>
</dbReference>
<dbReference type="Gene3D" id="2.60.40.10">
    <property type="entry name" value="Immunoglobulins"/>
    <property type="match status" value="1"/>
</dbReference>
<name>A0A553NQM5_TIGCA</name>
<dbReference type="InterPro" id="IPR036179">
    <property type="entry name" value="Ig-like_dom_sf"/>
</dbReference>
<gene>
    <name evidence="2" type="ORF">TCAL_11794</name>
</gene>